<dbReference type="SUPFAM" id="SSF55166">
    <property type="entry name" value="Hedgehog/DD-peptidase"/>
    <property type="match status" value="1"/>
</dbReference>
<evidence type="ECO:0000313" key="3">
    <source>
        <dbReference type="EMBL" id="DAF99667.1"/>
    </source>
</evidence>
<organism evidence="3">
    <name type="scientific">Siphoviridae sp. ctu1o13</name>
    <dbReference type="NCBI Taxonomy" id="2825711"/>
    <lineage>
        <taxon>Viruses</taxon>
        <taxon>Duplodnaviria</taxon>
        <taxon>Heunggongvirae</taxon>
        <taxon>Uroviricota</taxon>
        <taxon>Caudoviricetes</taxon>
    </lineage>
</organism>
<evidence type="ECO:0000259" key="1">
    <source>
        <dbReference type="Pfam" id="PF08291"/>
    </source>
</evidence>
<dbReference type="EMBL" id="BK016170">
    <property type="protein sequence ID" value="DAF99667.1"/>
    <property type="molecule type" value="Genomic_DNA"/>
</dbReference>
<evidence type="ECO:0000259" key="2">
    <source>
        <dbReference type="Pfam" id="PF09992"/>
    </source>
</evidence>
<feature type="domain" description="Phosphodiester glycosidase" evidence="2">
    <location>
        <begin position="84"/>
        <end position="187"/>
    </location>
</feature>
<dbReference type="Pfam" id="PF09992">
    <property type="entry name" value="NAGPA"/>
    <property type="match status" value="1"/>
</dbReference>
<feature type="domain" description="Peptidase M15A C-terminal" evidence="1">
    <location>
        <begin position="243"/>
        <end position="344"/>
    </location>
</feature>
<accession>A0A8S5UYZ5</accession>
<dbReference type="InterPro" id="IPR013230">
    <property type="entry name" value="Peptidase_M15A_C"/>
</dbReference>
<protein>
    <submittedName>
        <fullName evidence="3">Peptidase</fullName>
    </submittedName>
</protein>
<proteinExistence type="predicted"/>
<reference evidence="3" key="1">
    <citation type="journal article" date="2021" name="Proc. Natl. Acad. Sci. U.S.A.">
        <title>A Catalog of Tens of Thousands of Viruses from Human Metagenomes Reveals Hidden Associations with Chronic Diseases.</title>
        <authorList>
            <person name="Tisza M.J."/>
            <person name="Buck C.B."/>
        </authorList>
    </citation>
    <scope>NUCLEOTIDE SEQUENCE</scope>
    <source>
        <strain evidence="3">Ctu1o13</strain>
    </source>
</reference>
<dbReference type="Pfam" id="PF08291">
    <property type="entry name" value="Peptidase_M15_3"/>
    <property type="match status" value="1"/>
</dbReference>
<sequence>MTRAGTVPLSDLQWIKIYFNTKRLHSTTTNLKKMLAEAGGDCICNAAIFLWEKQAKKKGYPLRKAKALRPACHLKADGEVRKAPNYRAWAISWNTPEDFGVRTVPNSDANYMECVHAIIAGKKISPMNYGSDMGYSAARTAIGTKDGRFAYYVSRDRRKPEQLRDLLYSSGWDNAIMMDGGGSTCFMDSDGNGFTGDGRIIPFFLMWKYKSGDAFESEGEKPMSVEINAYSKAKDGGKKLSTNFTVEEFACKDGSDTVLVAPRLVMVLQSIRSRFGAAVAINSGYRTPQYNVKEGGAAHSQHCYGTAADIVVKGQTPEAVAAFARTLMPDWGGVGVYKSFTHIDVRETKADWNG</sequence>
<dbReference type="InterPro" id="IPR018711">
    <property type="entry name" value="NAGPA"/>
</dbReference>
<dbReference type="Gene3D" id="3.30.1380.10">
    <property type="match status" value="1"/>
</dbReference>
<name>A0A8S5UYZ5_9CAUD</name>
<dbReference type="InterPro" id="IPR009045">
    <property type="entry name" value="Zn_M74/Hedgehog-like"/>
</dbReference>